<accession>A4X947</accession>
<feature type="transmembrane region" description="Helical" evidence="1">
    <location>
        <begin position="42"/>
        <end position="65"/>
    </location>
</feature>
<evidence type="ECO:0000256" key="1">
    <source>
        <dbReference type="SAM" id="Phobius"/>
    </source>
</evidence>
<dbReference type="STRING" id="369723.Strop_2966"/>
<name>A4X947_SALTO</name>
<dbReference type="Proteomes" id="UP000000235">
    <property type="component" value="Chromosome"/>
</dbReference>
<evidence type="ECO:0000313" key="3">
    <source>
        <dbReference type="Proteomes" id="UP000000235"/>
    </source>
</evidence>
<evidence type="ECO:0008006" key="4">
    <source>
        <dbReference type="Google" id="ProtNLM"/>
    </source>
</evidence>
<dbReference type="EMBL" id="CP000667">
    <property type="protein sequence ID" value="ABP55404.1"/>
    <property type="molecule type" value="Genomic_DNA"/>
</dbReference>
<evidence type="ECO:0000313" key="2">
    <source>
        <dbReference type="EMBL" id="ABP55404.1"/>
    </source>
</evidence>
<dbReference type="PATRIC" id="fig|369723.5.peg.3053"/>
<dbReference type="HOGENOM" id="CLU_1947275_0_0_11"/>
<keyword evidence="1" id="KW-0812">Transmembrane</keyword>
<dbReference type="AlphaFoldDB" id="A4X947"/>
<dbReference type="eggNOG" id="ENOG503387R">
    <property type="taxonomic scope" value="Bacteria"/>
</dbReference>
<keyword evidence="3" id="KW-1185">Reference proteome</keyword>
<feature type="transmembrane region" description="Helical" evidence="1">
    <location>
        <begin position="12"/>
        <end position="30"/>
    </location>
</feature>
<proteinExistence type="predicted"/>
<keyword evidence="1" id="KW-1133">Transmembrane helix</keyword>
<organism evidence="2 3">
    <name type="scientific">Salinispora tropica (strain ATCC BAA-916 / DSM 44818 / JCM 13857 / NBRC 105044 / CNB-440)</name>
    <dbReference type="NCBI Taxonomy" id="369723"/>
    <lineage>
        <taxon>Bacteria</taxon>
        <taxon>Bacillati</taxon>
        <taxon>Actinomycetota</taxon>
        <taxon>Actinomycetes</taxon>
        <taxon>Micromonosporales</taxon>
        <taxon>Micromonosporaceae</taxon>
        <taxon>Salinispora</taxon>
    </lineage>
</organism>
<keyword evidence="1" id="KW-0472">Membrane</keyword>
<dbReference type="RefSeq" id="WP_012014182.1">
    <property type="nucleotide sequence ID" value="NC_009380.1"/>
</dbReference>
<gene>
    <name evidence="2" type="ordered locus">Strop_2966</name>
</gene>
<feature type="transmembrane region" description="Helical" evidence="1">
    <location>
        <begin position="110"/>
        <end position="128"/>
    </location>
</feature>
<feature type="transmembrane region" description="Helical" evidence="1">
    <location>
        <begin position="71"/>
        <end position="90"/>
    </location>
</feature>
<protein>
    <recommendedName>
        <fullName evidence="4">Integral membrane protein</fullName>
    </recommendedName>
</protein>
<reference evidence="3" key="1">
    <citation type="journal article" date="2007" name="Proc. Natl. Acad. Sci. U.S.A.">
        <title>Genome sequencing reveals complex secondary metabolome in the marine actinomycete Salinispora tropica.</title>
        <authorList>
            <person name="Udwary D.W."/>
            <person name="Zeigler L."/>
            <person name="Asolkar R.N."/>
            <person name="Singan V."/>
            <person name="Lapidus A."/>
            <person name="Fenical W."/>
            <person name="Jensen P.R."/>
            <person name="Moore B.S."/>
        </authorList>
    </citation>
    <scope>NUCLEOTIDE SEQUENCE [LARGE SCALE GENOMIC DNA]</scope>
    <source>
        <strain evidence="3">ATCC BAA-916 / DSM 44818 / CNB-440</strain>
    </source>
</reference>
<dbReference type="KEGG" id="stp:Strop_2966"/>
<sequence>MDLTQTLGRILSLYLLTSGVAFIVATQFYLRLTQRADRSDLMAVNISGMVHLLVGFGVLVTHFEWGGVAEVLVTLLGVFFTLRGISYYWIPQLVLRPAEQGRGSAQGLRVLGAAFIGYGAVLGYSSFFG</sequence>